<reference evidence="2" key="1">
    <citation type="submission" date="2016-10" db="EMBL/GenBank/DDBJ databases">
        <authorList>
            <person name="Varghese N."/>
            <person name="Submissions S."/>
        </authorList>
    </citation>
    <scope>NUCLEOTIDE SEQUENCE [LARGE SCALE GENOMIC DNA]</scope>
    <source>
        <strain evidence="2">DSM 45237</strain>
    </source>
</reference>
<protein>
    <submittedName>
        <fullName evidence="1">MT0933-like antitoxin protein</fullName>
    </submittedName>
</protein>
<name>A0A1H5DFQ0_9ACTN</name>
<accession>A0A1H5DFQ0</accession>
<dbReference type="InterPro" id="IPR028037">
    <property type="entry name" value="Antitoxin_Rv0909/MT0933"/>
</dbReference>
<proteinExistence type="predicted"/>
<evidence type="ECO:0000313" key="1">
    <source>
        <dbReference type="EMBL" id="SED77590.1"/>
    </source>
</evidence>
<sequence length="70" mass="7591">MGFDEIKNKVQDLVSDNADKVSDGVDKATDFIDDKTGGKYSEHLEGVDDKARDFIDGLDGEKGEDNPPSS</sequence>
<dbReference type="Proteomes" id="UP000181980">
    <property type="component" value="Unassembled WGS sequence"/>
</dbReference>
<keyword evidence="2" id="KW-1185">Reference proteome</keyword>
<dbReference type="Pfam" id="PF14013">
    <property type="entry name" value="MT0933_antitox"/>
    <property type="match status" value="1"/>
</dbReference>
<dbReference type="AlphaFoldDB" id="A0A1H5DFQ0"/>
<evidence type="ECO:0000313" key="2">
    <source>
        <dbReference type="Proteomes" id="UP000181980"/>
    </source>
</evidence>
<dbReference type="OrthoDB" id="5125103at2"/>
<dbReference type="RefSeq" id="WP_083289080.1">
    <property type="nucleotide sequence ID" value="NZ_FNUC01000002.1"/>
</dbReference>
<dbReference type="STRING" id="561176.SAMN04488561_0392"/>
<organism evidence="1 2">
    <name type="scientific">Jiangella alba</name>
    <dbReference type="NCBI Taxonomy" id="561176"/>
    <lineage>
        <taxon>Bacteria</taxon>
        <taxon>Bacillati</taxon>
        <taxon>Actinomycetota</taxon>
        <taxon>Actinomycetes</taxon>
        <taxon>Jiangellales</taxon>
        <taxon>Jiangellaceae</taxon>
        <taxon>Jiangella</taxon>
    </lineage>
</organism>
<dbReference type="EMBL" id="FNUC01000002">
    <property type="protein sequence ID" value="SED77590.1"/>
    <property type="molecule type" value="Genomic_DNA"/>
</dbReference>
<gene>
    <name evidence="1" type="ORF">SAMN04488561_0392</name>
</gene>